<evidence type="ECO:0000256" key="1">
    <source>
        <dbReference type="SAM" id="MobiDB-lite"/>
    </source>
</evidence>
<dbReference type="AlphaFoldDB" id="A0A2D2CWU1"/>
<proteinExistence type="predicted"/>
<feature type="region of interest" description="Disordered" evidence="1">
    <location>
        <begin position="64"/>
        <end position="90"/>
    </location>
</feature>
<dbReference type="Proteomes" id="UP000230709">
    <property type="component" value="Chromosome"/>
</dbReference>
<gene>
    <name evidence="2" type="ORF">CQW49_04210</name>
</gene>
<name>A0A2D2CWU1_METT3</name>
<reference evidence="3" key="1">
    <citation type="submission" date="2017-10" db="EMBL/GenBank/DDBJ databases">
        <title>Completed PacBio SMRT sequence of Methylosinus trichosporium OB3b reveals presence of a third large plasmid.</title>
        <authorList>
            <person name="Charles T.C."/>
            <person name="Lynch M.D.J."/>
            <person name="Heil J.R."/>
            <person name="Cheng J."/>
        </authorList>
    </citation>
    <scope>NUCLEOTIDE SEQUENCE [LARGE SCALE GENOMIC DNA]</scope>
    <source>
        <strain evidence="3">OB3b</strain>
    </source>
</reference>
<keyword evidence="3" id="KW-1185">Reference proteome</keyword>
<dbReference type="RefSeq" id="WP_003613149.1">
    <property type="nucleotide sequence ID" value="NZ_ADVE02000001.1"/>
</dbReference>
<accession>A0A2D2CWU1</accession>
<feature type="region of interest" description="Disordered" evidence="1">
    <location>
        <begin position="1"/>
        <end position="20"/>
    </location>
</feature>
<evidence type="ECO:0000313" key="2">
    <source>
        <dbReference type="EMBL" id="ATQ67183.1"/>
    </source>
</evidence>
<protein>
    <submittedName>
        <fullName evidence="2">Uncharacterized protein</fullName>
    </submittedName>
</protein>
<sequence length="208" mass="22138">MNLSDETSAPVVDETTGGADVAGLESQVKEITADRDRLAADKTKLVAKVGALTKDLETARAEIASVSGQRDSLRSERDAAAAQRETALAERDRRADELAAAAQEIARLNDMLASAPKPDPAVVFADLASEKTKALVAWLRSKIPADSPHLEKFDRTVAFLTKAGCVTVKTTRDVSVWLAPRLAAAYAFAKPHALELYGKAKGALQNKG</sequence>
<dbReference type="Gene3D" id="1.10.287.1490">
    <property type="match status" value="1"/>
</dbReference>
<dbReference type="EMBL" id="CP023737">
    <property type="protein sequence ID" value="ATQ67183.1"/>
    <property type="molecule type" value="Genomic_DNA"/>
</dbReference>
<evidence type="ECO:0000313" key="3">
    <source>
        <dbReference type="Proteomes" id="UP000230709"/>
    </source>
</evidence>
<dbReference type="KEGG" id="mtw:CQW49_04210"/>
<organism evidence="2 3">
    <name type="scientific">Methylosinus trichosporium (strain ATCC 35070 / NCIMB 11131 / UNIQEM 75 / OB3b)</name>
    <dbReference type="NCBI Taxonomy" id="595536"/>
    <lineage>
        <taxon>Bacteria</taxon>
        <taxon>Pseudomonadati</taxon>
        <taxon>Pseudomonadota</taxon>
        <taxon>Alphaproteobacteria</taxon>
        <taxon>Hyphomicrobiales</taxon>
        <taxon>Methylocystaceae</taxon>
        <taxon>Methylosinus</taxon>
    </lineage>
</organism>